<name>A0ABD0ZKJ1_9HEMI</name>
<dbReference type="InterPro" id="IPR006020">
    <property type="entry name" value="PTB/PI_dom"/>
</dbReference>
<gene>
    <name evidence="2" type="ORF">AAG570_000494</name>
</gene>
<evidence type="ECO:0000313" key="3">
    <source>
        <dbReference type="Proteomes" id="UP001558652"/>
    </source>
</evidence>
<dbReference type="EMBL" id="JBFDAA010000001">
    <property type="protein sequence ID" value="KAL1140564.1"/>
    <property type="molecule type" value="Genomic_DNA"/>
</dbReference>
<reference evidence="2 3" key="1">
    <citation type="submission" date="2024-07" db="EMBL/GenBank/DDBJ databases">
        <title>Chromosome-level genome assembly of the water stick insect Ranatra chinensis (Heteroptera: Nepidae).</title>
        <authorList>
            <person name="Liu X."/>
        </authorList>
    </citation>
    <scope>NUCLEOTIDE SEQUENCE [LARGE SCALE GENOMIC DNA]</scope>
    <source>
        <strain evidence="2">Cailab_2021Rc</strain>
        <tissue evidence="2">Muscle</tissue>
    </source>
</reference>
<dbReference type="PROSITE" id="PS01179">
    <property type="entry name" value="PID"/>
    <property type="match status" value="1"/>
</dbReference>
<dbReference type="Proteomes" id="UP001558652">
    <property type="component" value="Unassembled WGS sequence"/>
</dbReference>
<dbReference type="Gene3D" id="2.30.29.30">
    <property type="entry name" value="Pleckstrin-homology domain (PH domain)/Phosphotyrosine-binding domain (PTB)"/>
    <property type="match status" value="1"/>
</dbReference>
<organism evidence="2 3">
    <name type="scientific">Ranatra chinensis</name>
    <dbReference type="NCBI Taxonomy" id="642074"/>
    <lineage>
        <taxon>Eukaryota</taxon>
        <taxon>Metazoa</taxon>
        <taxon>Ecdysozoa</taxon>
        <taxon>Arthropoda</taxon>
        <taxon>Hexapoda</taxon>
        <taxon>Insecta</taxon>
        <taxon>Pterygota</taxon>
        <taxon>Neoptera</taxon>
        <taxon>Paraneoptera</taxon>
        <taxon>Hemiptera</taxon>
        <taxon>Heteroptera</taxon>
        <taxon>Panheteroptera</taxon>
        <taxon>Nepomorpha</taxon>
        <taxon>Nepidae</taxon>
        <taxon>Ranatrinae</taxon>
        <taxon>Ranatra</taxon>
    </lineage>
</organism>
<dbReference type="SMART" id="SM00462">
    <property type="entry name" value="PTB"/>
    <property type="match status" value="1"/>
</dbReference>
<dbReference type="InterPro" id="IPR051133">
    <property type="entry name" value="Adapter_Engulfment-Domain"/>
</dbReference>
<evidence type="ECO:0000313" key="2">
    <source>
        <dbReference type="EMBL" id="KAL1140564.1"/>
    </source>
</evidence>
<dbReference type="PANTHER" id="PTHR11232:SF57">
    <property type="entry name" value="RE46159P"/>
    <property type="match status" value="1"/>
</dbReference>
<dbReference type="PANTHER" id="PTHR11232">
    <property type="entry name" value="PHOSPHOTYROSINE INTERACTION DOMAIN-CONTAINING FAMILY MEMBER"/>
    <property type="match status" value="1"/>
</dbReference>
<dbReference type="SUPFAM" id="SSF50729">
    <property type="entry name" value="PH domain-like"/>
    <property type="match status" value="1"/>
</dbReference>
<comment type="caution">
    <text evidence="2">The sequence shown here is derived from an EMBL/GenBank/DDBJ whole genome shotgun (WGS) entry which is preliminary data.</text>
</comment>
<keyword evidence="3" id="KW-1185">Reference proteome</keyword>
<evidence type="ECO:0000259" key="1">
    <source>
        <dbReference type="PROSITE" id="PS01179"/>
    </source>
</evidence>
<sequence length="169" mass="18824">MGDPSKEQLPQTFNVRYLGCKRAKGLWGIRHTRKPVDELVAEAKSQLGPPAQFRVSSDGCSLANPTLDFPIATISYGVQDLVYTRVFAMILVRPKTPFECHGFVCENKQAARRLTYCLAAAFQEYSDAVRKTTSRVLRPDPALSLPKFAIDLRTPEELAADYKAQDSEA</sequence>
<feature type="domain" description="PID" evidence="1">
    <location>
        <begin position="67"/>
        <end position="123"/>
    </location>
</feature>
<dbReference type="Pfam" id="PF00640">
    <property type="entry name" value="PID"/>
    <property type="match status" value="1"/>
</dbReference>
<dbReference type="AlphaFoldDB" id="A0ABD0ZKJ1"/>
<accession>A0ABD0ZKJ1</accession>
<proteinExistence type="predicted"/>
<dbReference type="InterPro" id="IPR011993">
    <property type="entry name" value="PH-like_dom_sf"/>
</dbReference>
<protein>
    <recommendedName>
        <fullName evidence="1">PID domain-containing protein</fullName>
    </recommendedName>
</protein>